<accession>A0A3P3UDN1</accession>
<proteinExistence type="inferred from homology"/>
<comment type="subcellular location">
    <subcellularLocation>
        <location evidence="2">Spore coat</location>
    </subcellularLocation>
</comment>
<evidence type="ECO:0000313" key="5">
    <source>
        <dbReference type="Proteomes" id="UP000267017"/>
    </source>
</evidence>
<keyword evidence="4" id="KW-0946">Virion</keyword>
<dbReference type="Pfam" id="PF07875">
    <property type="entry name" value="Coat_F"/>
    <property type="match status" value="1"/>
</dbReference>
<sequence length="124" mass="13890">MVMDPALKGLYAEAIKALEHNLRELLKFYPMAPGMARNVSPDMTGFDAASLLGFAKTSVRNYAVAITETATPQLREVFQKHLLAAIALHAKIFNFMYQHGYYPAYNLEELLAHDVQMANQALNM</sequence>
<dbReference type="Proteomes" id="UP000267017">
    <property type="component" value="Unassembled WGS sequence"/>
</dbReference>
<evidence type="ECO:0000313" key="4">
    <source>
        <dbReference type="EMBL" id="RRJ67738.1"/>
    </source>
</evidence>
<dbReference type="InterPro" id="IPR012347">
    <property type="entry name" value="Ferritin-like"/>
</dbReference>
<comment type="similarity">
    <text evidence="3">Belongs to the CotF family.</text>
</comment>
<evidence type="ECO:0000256" key="1">
    <source>
        <dbReference type="ARBA" id="ARBA00022969"/>
    </source>
</evidence>
<keyword evidence="1" id="KW-0749">Sporulation</keyword>
<dbReference type="PANTHER" id="PTHR39183:SF1">
    <property type="entry name" value="SPORE COAT PROTEIN F-LIKE PROTEIN YHCQ"/>
    <property type="match status" value="1"/>
</dbReference>
<dbReference type="Gene3D" id="1.20.1260.10">
    <property type="match status" value="1"/>
</dbReference>
<dbReference type="OrthoDB" id="2703958at2"/>
<organism evidence="4 5">
    <name type="scientific">Paenibacillus oralis</name>
    <dbReference type="NCBI Taxonomy" id="2490856"/>
    <lineage>
        <taxon>Bacteria</taxon>
        <taxon>Bacillati</taxon>
        <taxon>Bacillota</taxon>
        <taxon>Bacilli</taxon>
        <taxon>Bacillales</taxon>
        <taxon>Paenibacillaceae</taxon>
        <taxon>Paenibacillus</taxon>
    </lineage>
</organism>
<name>A0A3P3UDN1_9BACL</name>
<reference evidence="4 5" key="1">
    <citation type="submission" date="2018-11" db="EMBL/GenBank/DDBJ databases">
        <title>Genome sequencing of Paenibacillus sp. KCOM 3021 (= ChDC PVNT-B20).</title>
        <authorList>
            <person name="Kook J.-K."/>
            <person name="Park S.-N."/>
            <person name="Lim Y.K."/>
        </authorList>
    </citation>
    <scope>NUCLEOTIDE SEQUENCE [LARGE SCALE GENOMIC DNA]</scope>
    <source>
        <strain evidence="4 5">KCOM 3021</strain>
    </source>
</reference>
<evidence type="ECO:0000256" key="2">
    <source>
        <dbReference type="ARBA" id="ARBA00024325"/>
    </source>
</evidence>
<comment type="caution">
    <text evidence="4">The sequence shown here is derived from an EMBL/GenBank/DDBJ whole genome shotgun (WGS) entry which is preliminary data.</text>
</comment>
<dbReference type="EMBL" id="RRCN01000001">
    <property type="protein sequence ID" value="RRJ67738.1"/>
    <property type="molecule type" value="Genomic_DNA"/>
</dbReference>
<protein>
    <submittedName>
        <fullName evidence="4">Spore coat protein</fullName>
    </submittedName>
</protein>
<evidence type="ECO:0000256" key="3">
    <source>
        <dbReference type="ARBA" id="ARBA00024344"/>
    </source>
</evidence>
<keyword evidence="4" id="KW-0167">Capsid protein</keyword>
<dbReference type="InterPro" id="IPR012851">
    <property type="entry name" value="Spore_coat_CotF-like"/>
</dbReference>
<dbReference type="AlphaFoldDB" id="A0A3P3UDN1"/>
<dbReference type="PANTHER" id="PTHR39183">
    <property type="entry name" value="SPORE COAT PROTEIN F-LIKE PROTEIN YHCQ"/>
    <property type="match status" value="1"/>
</dbReference>
<gene>
    <name evidence="4" type="ORF">EHV15_23920</name>
</gene>
<keyword evidence="5" id="KW-1185">Reference proteome</keyword>
<dbReference type="GO" id="GO:0030435">
    <property type="term" value="P:sporulation resulting in formation of a cellular spore"/>
    <property type="evidence" value="ECO:0007669"/>
    <property type="project" value="UniProtKB-KW"/>
</dbReference>